<protein>
    <submittedName>
        <fullName evidence="2">Uncharacterized protein isoform X3</fullName>
    </submittedName>
</protein>
<sequence length="155" mass="17873">MWQECRMLNMMKPKLCCTTPPKETILSYMKMLQTIVKVLDSSLKTSKNLVVINSLNLDSHKIRADSSAWRTLETGHIYHIHSRHLQSFSSLVFIFRGNAAQHHLQDGQFPVAPRGGTDFATYIYRDAEEIYRECDVTDRRTNLQAPQQTQAHGEH</sequence>
<accession>A0AC58I631</accession>
<dbReference type="RefSeq" id="XP_073789699.1">
    <property type="nucleotide sequence ID" value="XM_073933598.1"/>
</dbReference>
<evidence type="ECO:0000313" key="2">
    <source>
        <dbReference type="RefSeq" id="XP_073789699.1"/>
    </source>
</evidence>
<gene>
    <name evidence="2" type="primary">LOC141379408</name>
</gene>
<name>A0AC58I631_DANRE</name>
<organism evidence="1 2">
    <name type="scientific">Danio rerio</name>
    <name type="common">Zebrafish</name>
    <name type="synonym">Brachydanio rerio</name>
    <dbReference type="NCBI Taxonomy" id="7955"/>
    <lineage>
        <taxon>Eukaryota</taxon>
        <taxon>Metazoa</taxon>
        <taxon>Chordata</taxon>
        <taxon>Craniata</taxon>
        <taxon>Vertebrata</taxon>
        <taxon>Euteleostomi</taxon>
        <taxon>Actinopterygii</taxon>
        <taxon>Neopterygii</taxon>
        <taxon>Teleostei</taxon>
        <taxon>Ostariophysi</taxon>
        <taxon>Cypriniformes</taxon>
        <taxon>Danionidae</taxon>
        <taxon>Danioninae</taxon>
        <taxon>Danio</taxon>
    </lineage>
</organism>
<dbReference type="Proteomes" id="UP000000437">
    <property type="component" value="Chromosome 20"/>
</dbReference>
<proteinExistence type="predicted"/>
<keyword evidence="1" id="KW-1185">Reference proteome</keyword>
<reference evidence="2" key="1">
    <citation type="submission" date="2025-08" db="UniProtKB">
        <authorList>
            <consortium name="RefSeq"/>
        </authorList>
    </citation>
    <scope>IDENTIFICATION</scope>
    <source>
        <strain evidence="2">Tuebingen</strain>
        <tissue evidence="2">Fibroblasts and whole tissue</tissue>
    </source>
</reference>
<evidence type="ECO:0000313" key="1">
    <source>
        <dbReference type="Proteomes" id="UP000000437"/>
    </source>
</evidence>